<dbReference type="GO" id="GO:0016787">
    <property type="term" value="F:hydrolase activity"/>
    <property type="evidence" value="ECO:0007669"/>
    <property type="project" value="InterPro"/>
</dbReference>
<organism evidence="1 2">
    <name type="scientific">Paenibacillus contaminans</name>
    <dbReference type="NCBI Taxonomy" id="450362"/>
    <lineage>
        <taxon>Bacteria</taxon>
        <taxon>Bacillati</taxon>
        <taxon>Bacillota</taxon>
        <taxon>Bacilli</taxon>
        <taxon>Bacillales</taxon>
        <taxon>Paenibacillaceae</taxon>
        <taxon>Paenibacillus</taxon>
    </lineage>
</organism>
<gene>
    <name evidence="1" type="ORF">DQG23_18365</name>
</gene>
<dbReference type="OrthoDB" id="9792335at2"/>
<comment type="caution">
    <text evidence="1">The sequence shown here is derived from an EMBL/GenBank/DDBJ whole genome shotgun (WGS) entry which is preliminary data.</text>
</comment>
<name>A0A329MIU6_9BACL</name>
<dbReference type="PANTHER" id="PTHR43808:SF25">
    <property type="entry name" value="PEPTIDASE M20 DIMERISATION DOMAIN-CONTAINING PROTEIN"/>
    <property type="match status" value="1"/>
</dbReference>
<dbReference type="Gene3D" id="3.30.70.360">
    <property type="match status" value="1"/>
</dbReference>
<dbReference type="Gene3D" id="3.40.630.10">
    <property type="entry name" value="Zn peptidases"/>
    <property type="match status" value="1"/>
</dbReference>
<proteinExistence type="predicted"/>
<accession>A0A329MIU6</accession>
<evidence type="ECO:0000313" key="1">
    <source>
        <dbReference type="EMBL" id="RAV19891.1"/>
    </source>
</evidence>
<dbReference type="InterPro" id="IPR002933">
    <property type="entry name" value="Peptidase_M20"/>
</dbReference>
<sequence length="434" mass="47393">MEQRSVLIKEWVERHRDEAIQLAQQMVRIYSVNLPPNGSEAEHQHFIAGWLKEAGAEVDQYELSEVPSLTEHPAYMDGRNYEGRPNVLGAFRGSGGGKSLIFSSHADTVFEGTETWTHPPFEGVITDGKLYGRGAYDMKGGLAASMMAVKCIRELRLPIAGDIYVESVIDEEHGGANGTLAGRLRGPAADMAIIPEPTNLALYTAHLGGGIWKATFEGRSGISFAGEVLISALDASISFANLLKEFDAYRRYTIKAPAPWEESRTPEVSVMKILSGDTHREIMEKLPATGEVQFWIDSFPGLTGEEVLESFVKFYEANVYKYPDLQKCPPKITPLIRFLSGSKMDESGDGAVFLRTVQEAGELMTGSSSAPVGAPFACDGFMFNLYSPTPALVLGPAGGNAHAADEHLDLDSYVKLIGWYAEIIASWCGERKEA</sequence>
<dbReference type="Proteomes" id="UP000250369">
    <property type="component" value="Unassembled WGS sequence"/>
</dbReference>
<dbReference type="SUPFAM" id="SSF53187">
    <property type="entry name" value="Zn-dependent exopeptidases"/>
    <property type="match status" value="1"/>
</dbReference>
<dbReference type="EMBL" id="QMFB01000010">
    <property type="protein sequence ID" value="RAV19891.1"/>
    <property type="molecule type" value="Genomic_DNA"/>
</dbReference>
<dbReference type="InterPro" id="IPR050072">
    <property type="entry name" value="Peptidase_M20A"/>
</dbReference>
<reference evidence="1 2" key="1">
    <citation type="journal article" date="2009" name="Int. J. Syst. Evol. Microbiol.">
        <title>Paenibacillus contaminans sp. nov., isolated from a contaminated laboratory plate.</title>
        <authorList>
            <person name="Chou J.H."/>
            <person name="Lee J.H."/>
            <person name="Lin M.C."/>
            <person name="Chang P.S."/>
            <person name="Arun A.B."/>
            <person name="Young C.C."/>
            <person name="Chen W.M."/>
        </authorList>
    </citation>
    <scope>NUCLEOTIDE SEQUENCE [LARGE SCALE GENOMIC DNA]</scope>
    <source>
        <strain evidence="1 2">CKOBP-6</strain>
    </source>
</reference>
<protein>
    <recommendedName>
        <fullName evidence="3">Acetylornithine deacetylase</fullName>
    </recommendedName>
</protein>
<dbReference type="AlphaFoldDB" id="A0A329MIU6"/>
<dbReference type="Pfam" id="PF01546">
    <property type="entry name" value="Peptidase_M20"/>
    <property type="match status" value="1"/>
</dbReference>
<evidence type="ECO:0000313" key="2">
    <source>
        <dbReference type="Proteomes" id="UP000250369"/>
    </source>
</evidence>
<keyword evidence="2" id="KW-1185">Reference proteome</keyword>
<dbReference type="RefSeq" id="WP_113032321.1">
    <property type="nucleotide sequence ID" value="NZ_QMFB01000010.1"/>
</dbReference>
<evidence type="ECO:0008006" key="3">
    <source>
        <dbReference type="Google" id="ProtNLM"/>
    </source>
</evidence>
<dbReference type="PANTHER" id="PTHR43808">
    <property type="entry name" value="ACETYLORNITHINE DEACETYLASE"/>
    <property type="match status" value="1"/>
</dbReference>